<reference evidence="1 2" key="1">
    <citation type="journal article" date="2015" name="BMC Genomics">
        <title>Genome mining reveals unlocked bioactive potential of marine Gram-negative bacteria.</title>
        <authorList>
            <person name="Machado H."/>
            <person name="Sonnenschein E.C."/>
            <person name="Melchiorsen J."/>
            <person name="Gram L."/>
        </authorList>
    </citation>
    <scope>NUCLEOTIDE SEQUENCE [LARGE SCALE GENOMIC DNA]</scope>
    <source>
        <strain evidence="1 2">S4054</strain>
    </source>
</reference>
<dbReference type="Gene3D" id="2.130.10.130">
    <property type="entry name" value="Integrin alpha, N-terminal"/>
    <property type="match status" value="1"/>
</dbReference>
<organism evidence="1 2">
    <name type="scientific">Pseudoalteromonas luteoviolacea S4054</name>
    <dbReference type="NCBI Taxonomy" id="1129367"/>
    <lineage>
        <taxon>Bacteria</taxon>
        <taxon>Pseudomonadati</taxon>
        <taxon>Pseudomonadota</taxon>
        <taxon>Gammaproteobacteria</taxon>
        <taxon>Alteromonadales</taxon>
        <taxon>Pseudoalteromonadaceae</taxon>
        <taxon>Pseudoalteromonas</taxon>
    </lineage>
</organism>
<dbReference type="EMBL" id="AUXW01000138">
    <property type="protein sequence ID" value="KKE84341.1"/>
    <property type="molecule type" value="Genomic_DNA"/>
</dbReference>
<dbReference type="PANTHER" id="PTHR46580">
    <property type="entry name" value="SENSOR KINASE-RELATED"/>
    <property type="match status" value="1"/>
</dbReference>
<dbReference type="RefSeq" id="WP_046355588.1">
    <property type="nucleotide sequence ID" value="NZ_AUXW01000138.1"/>
</dbReference>
<comment type="caution">
    <text evidence="1">The sequence shown here is derived from an EMBL/GenBank/DDBJ whole genome shotgun (WGS) entry which is preliminary data.</text>
</comment>
<accession>A0A0F6AEX4</accession>
<sequence>MMKMSLVIIVSVVSLVPLSGKTQQSNDIIFDYPSEPVSMLGHAPSGYISNDIKLVGRDDDLPYLVISNGIDLVAQDNMVIDISNPSYPLWLSGPSERNFNMALGDIDLDGRLDMASSISRGRYGQQYEGGASVTYNFLSFAAPKNNKSNISPTWKTSDQYNGYGITLADIDADGDLDLITGSVVYSIEGQPAPKGQGYSRIYLNESGALNTKPVWTSAEVLNANDIIARDINQDGWIDLVFAGDNVSVFYGSQPDDNKVPFKQSPDWQTNYEGKYIRDVDAGLFNGFETLSIAASIGCDYAVDSHITPCKDAGFAIFQPEKSTKPVWVSDTNFIPSGVTLADLNTDGHLDLAGVNWFVPSRLNQGDMKLHSNLYMFKGLDKGWLDKKPSYTSKLSKGMHNILEDVAIGNFHIAPDFTKNVCTQSFSVNDDWSIFTLQHQLIEKIISVRVNDKPITPTTKVSLSEPKNRHTWLTTVGTNWITISPAVKKGDHVEVKYTTPLYQDIVITNSNPGSYPIFKFKTGSQSNFCDN</sequence>
<dbReference type="AlphaFoldDB" id="A0A0F6AEX4"/>
<dbReference type="PATRIC" id="fig|1129367.4.peg.1904"/>
<dbReference type="SUPFAM" id="SSF69318">
    <property type="entry name" value="Integrin alpha N-terminal domain"/>
    <property type="match status" value="1"/>
</dbReference>
<proteinExistence type="predicted"/>
<evidence type="ECO:0008006" key="3">
    <source>
        <dbReference type="Google" id="ProtNLM"/>
    </source>
</evidence>
<evidence type="ECO:0000313" key="1">
    <source>
        <dbReference type="EMBL" id="KKE84341.1"/>
    </source>
</evidence>
<name>A0A0F6AEX4_9GAMM</name>
<dbReference type="Proteomes" id="UP000033434">
    <property type="component" value="Unassembled WGS sequence"/>
</dbReference>
<dbReference type="PANTHER" id="PTHR46580:SF4">
    <property type="entry name" value="ATP_GTP-BINDING PROTEIN"/>
    <property type="match status" value="1"/>
</dbReference>
<gene>
    <name evidence="1" type="ORF">N479_10610</name>
</gene>
<dbReference type="InterPro" id="IPR028994">
    <property type="entry name" value="Integrin_alpha_N"/>
</dbReference>
<protein>
    <recommendedName>
        <fullName evidence="3">ASPIC/UnbV domain-containing protein</fullName>
    </recommendedName>
</protein>
<evidence type="ECO:0000313" key="2">
    <source>
        <dbReference type="Proteomes" id="UP000033434"/>
    </source>
</evidence>